<dbReference type="Gene3D" id="3.90.1570.10">
    <property type="entry name" value="tt1808, chain A"/>
    <property type="match status" value="1"/>
</dbReference>
<dbReference type="AlphaFoldDB" id="A0AAE3KTM7"/>
<dbReference type="Proteomes" id="UP001204953">
    <property type="component" value="Unassembled WGS sequence"/>
</dbReference>
<dbReference type="RefSeq" id="WP_254013435.1">
    <property type="nucleotide sequence ID" value="NZ_JAMZMM010000228.1"/>
</dbReference>
<dbReference type="SUPFAM" id="SSF52980">
    <property type="entry name" value="Restriction endonuclease-like"/>
    <property type="match status" value="1"/>
</dbReference>
<evidence type="ECO:0000313" key="2">
    <source>
        <dbReference type="EMBL" id="MCP2730682.1"/>
    </source>
</evidence>
<dbReference type="InterPro" id="IPR008538">
    <property type="entry name" value="Uma2"/>
</dbReference>
<dbReference type="InterPro" id="IPR011335">
    <property type="entry name" value="Restrct_endonuc-II-like"/>
</dbReference>
<dbReference type="CDD" id="cd06260">
    <property type="entry name" value="DUF820-like"/>
    <property type="match status" value="1"/>
</dbReference>
<gene>
    <name evidence="2" type="ORF">NJ959_19830</name>
</gene>
<proteinExistence type="predicted"/>
<keyword evidence="2" id="KW-0378">Hydrolase</keyword>
<evidence type="ECO:0000313" key="3">
    <source>
        <dbReference type="Proteomes" id="UP001204953"/>
    </source>
</evidence>
<dbReference type="EMBL" id="JAMZMM010000228">
    <property type="protein sequence ID" value="MCP2730682.1"/>
    <property type="molecule type" value="Genomic_DNA"/>
</dbReference>
<name>A0AAE3KTM7_9CYAN</name>
<comment type="caution">
    <text evidence="2">The sequence shown here is derived from an EMBL/GenBank/DDBJ whole genome shotgun (WGS) entry which is preliminary data.</text>
</comment>
<evidence type="ECO:0000259" key="1">
    <source>
        <dbReference type="Pfam" id="PF05685"/>
    </source>
</evidence>
<dbReference type="PANTHER" id="PTHR47152">
    <property type="entry name" value="SLR2084 PROTEIN-RELATED"/>
    <property type="match status" value="1"/>
</dbReference>
<dbReference type="GO" id="GO:0004519">
    <property type="term" value="F:endonuclease activity"/>
    <property type="evidence" value="ECO:0007669"/>
    <property type="project" value="UniProtKB-KW"/>
</dbReference>
<organism evidence="2 3">
    <name type="scientific">Limnofasciculus baicalensis BBK-W-15</name>
    <dbReference type="NCBI Taxonomy" id="2699891"/>
    <lineage>
        <taxon>Bacteria</taxon>
        <taxon>Bacillati</taxon>
        <taxon>Cyanobacteriota</taxon>
        <taxon>Cyanophyceae</taxon>
        <taxon>Coleofasciculales</taxon>
        <taxon>Coleofasciculaceae</taxon>
        <taxon>Limnofasciculus</taxon>
        <taxon>Limnofasciculus baicalensis</taxon>
    </lineage>
</organism>
<dbReference type="PANTHER" id="PTHR47152:SF4">
    <property type="entry name" value="SLR0445 PROTEIN"/>
    <property type="match status" value="1"/>
</dbReference>
<keyword evidence="2" id="KW-0540">Nuclease</keyword>
<accession>A0AAE3KTM7</accession>
<dbReference type="Pfam" id="PF05685">
    <property type="entry name" value="Uma2"/>
    <property type="match status" value="1"/>
</dbReference>
<reference evidence="2" key="1">
    <citation type="submission" date="2022-06" db="EMBL/GenBank/DDBJ databases">
        <title>New cyanobacteria of genus Symplocastrum in benthos of Lake Baikal.</title>
        <authorList>
            <person name="Sorokovikova E."/>
            <person name="Tikhonova I."/>
            <person name="Krasnopeev A."/>
            <person name="Evseev P."/>
            <person name="Gladkikh A."/>
            <person name="Belykh O."/>
        </authorList>
    </citation>
    <scope>NUCLEOTIDE SEQUENCE</scope>
    <source>
        <strain evidence="2">BBK-W-15</strain>
    </source>
</reference>
<feature type="domain" description="Putative restriction endonuclease" evidence="1">
    <location>
        <begin position="20"/>
        <end position="155"/>
    </location>
</feature>
<dbReference type="InterPro" id="IPR012296">
    <property type="entry name" value="Nuclease_put_TT1808"/>
</dbReference>
<keyword evidence="3" id="KW-1185">Reference proteome</keyword>
<protein>
    <submittedName>
        <fullName evidence="2">Uma2 family endonuclease</fullName>
    </submittedName>
</protein>
<sequence>MTQTLIKPTDQRFIHSEVSWEQFQLIQEAFSDSPGIRLFYYQGEVEILAVSEDHEAFSRFIGILIVEYFVDKGIEFFPKGSFTQEKKGVASAQADESFSIGRQGKTPDLSIEVVFTSGTLAKLKRYQELGVPEVWFWEDGLFTLHHLRESGYERIYKSEVLPDLDLDLLSRCLLMASRLEAVREFRRGIA</sequence>
<keyword evidence="2" id="KW-0255">Endonuclease</keyword>